<comment type="subcellular location">
    <subcellularLocation>
        <location evidence="2">Membrane</location>
        <topology evidence="2">Multi-pass membrane protein</topology>
    </subcellularLocation>
</comment>
<evidence type="ECO:0000313" key="15">
    <source>
        <dbReference type="Proteomes" id="UP000269721"/>
    </source>
</evidence>
<keyword evidence="9" id="KW-0408">Iron</keyword>
<evidence type="ECO:0000313" key="14">
    <source>
        <dbReference type="EMBL" id="RKO86686.1"/>
    </source>
</evidence>
<evidence type="ECO:0000256" key="6">
    <source>
        <dbReference type="ARBA" id="ARBA00022723"/>
    </source>
</evidence>
<evidence type="ECO:0000259" key="13">
    <source>
        <dbReference type="PROSITE" id="PS50939"/>
    </source>
</evidence>
<dbReference type="GO" id="GO:0046872">
    <property type="term" value="F:metal ion binding"/>
    <property type="evidence" value="ECO:0007669"/>
    <property type="project" value="UniProtKB-KW"/>
</dbReference>
<comment type="cofactor">
    <cofactor evidence="1">
        <name>heme b</name>
        <dbReference type="ChEBI" id="CHEBI:60344"/>
    </cofactor>
</comment>
<keyword evidence="10 12" id="KW-0472">Membrane</keyword>
<dbReference type="Gene3D" id="1.20.120.1770">
    <property type="match status" value="1"/>
</dbReference>
<keyword evidence="7" id="KW-0249">Electron transport</keyword>
<dbReference type="GO" id="GO:0016491">
    <property type="term" value="F:oxidoreductase activity"/>
    <property type="evidence" value="ECO:0007669"/>
    <property type="project" value="InterPro"/>
</dbReference>
<evidence type="ECO:0000256" key="2">
    <source>
        <dbReference type="ARBA" id="ARBA00004141"/>
    </source>
</evidence>
<dbReference type="Proteomes" id="UP000269721">
    <property type="component" value="Unassembled WGS sequence"/>
</dbReference>
<evidence type="ECO:0000256" key="9">
    <source>
        <dbReference type="ARBA" id="ARBA00023004"/>
    </source>
</evidence>
<keyword evidence="8 12" id="KW-1133">Transmembrane helix</keyword>
<dbReference type="GO" id="GO:0016020">
    <property type="term" value="C:membrane"/>
    <property type="evidence" value="ECO:0007669"/>
    <property type="project" value="UniProtKB-SubCell"/>
</dbReference>
<dbReference type="InterPro" id="IPR006593">
    <property type="entry name" value="Cyt_b561/ferric_Rdtase_TM"/>
</dbReference>
<dbReference type="PROSITE" id="PS50939">
    <property type="entry name" value="CYTOCHROME_B561"/>
    <property type="match status" value="1"/>
</dbReference>
<evidence type="ECO:0000256" key="11">
    <source>
        <dbReference type="SAM" id="MobiDB-lite"/>
    </source>
</evidence>
<feature type="transmembrane region" description="Helical" evidence="12">
    <location>
        <begin position="207"/>
        <end position="227"/>
    </location>
</feature>
<accession>A0A4P9W920</accession>
<evidence type="ECO:0000256" key="12">
    <source>
        <dbReference type="SAM" id="Phobius"/>
    </source>
</evidence>
<dbReference type="PANTHER" id="PTHR10106:SF0">
    <property type="entry name" value="LD36721P"/>
    <property type="match status" value="1"/>
</dbReference>
<gene>
    <name evidence="14" type="ORF">BDK51DRAFT_27522</name>
</gene>
<evidence type="ECO:0000256" key="7">
    <source>
        <dbReference type="ARBA" id="ARBA00022982"/>
    </source>
</evidence>
<keyword evidence="6" id="KW-0479">Metal-binding</keyword>
<dbReference type="EMBL" id="KZ997991">
    <property type="protein sequence ID" value="RKO86686.1"/>
    <property type="molecule type" value="Genomic_DNA"/>
</dbReference>
<organism evidence="14 15">
    <name type="scientific">Blyttiomyces helicus</name>
    <dbReference type="NCBI Taxonomy" id="388810"/>
    <lineage>
        <taxon>Eukaryota</taxon>
        <taxon>Fungi</taxon>
        <taxon>Fungi incertae sedis</taxon>
        <taxon>Chytridiomycota</taxon>
        <taxon>Chytridiomycota incertae sedis</taxon>
        <taxon>Chytridiomycetes</taxon>
        <taxon>Chytridiomycetes incertae sedis</taxon>
        <taxon>Blyttiomyces</taxon>
    </lineage>
</organism>
<feature type="region of interest" description="Disordered" evidence="11">
    <location>
        <begin position="35"/>
        <end position="57"/>
    </location>
</feature>
<feature type="transmembrane region" description="Helical" evidence="12">
    <location>
        <begin position="124"/>
        <end position="148"/>
    </location>
</feature>
<evidence type="ECO:0000256" key="10">
    <source>
        <dbReference type="ARBA" id="ARBA00023136"/>
    </source>
</evidence>
<dbReference type="OrthoDB" id="907479at2759"/>
<feature type="transmembrane region" description="Helical" evidence="12">
    <location>
        <begin position="247"/>
        <end position="264"/>
    </location>
</feature>
<keyword evidence="4" id="KW-0349">Heme</keyword>
<feature type="transmembrane region" description="Helical" evidence="12">
    <location>
        <begin position="83"/>
        <end position="104"/>
    </location>
</feature>
<dbReference type="PANTHER" id="PTHR10106">
    <property type="entry name" value="CYTOCHROME B561-RELATED"/>
    <property type="match status" value="1"/>
</dbReference>
<keyword evidence="15" id="KW-1185">Reference proteome</keyword>
<evidence type="ECO:0000256" key="5">
    <source>
        <dbReference type="ARBA" id="ARBA00022692"/>
    </source>
</evidence>
<keyword evidence="5 12" id="KW-0812">Transmembrane</keyword>
<protein>
    <submittedName>
        <fullName evidence="14">Eukaryotic cytochrome b561-domain-containing protein</fullName>
    </submittedName>
</protein>
<dbReference type="Pfam" id="PF03188">
    <property type="entry name" value="Cytochrom_B561"/>
    <property type="match status" value="1"/>
</dbReference>
<sequence>MSGLPTRASTSLNLENFLDDAAGAGFDSYPDPYAGLDAEARPHEETPPRFYPPKRSPPLSFRGLVPSSESFVSMTPCRRQPPLWATLAPRAIALAYASIHVLWLDQAEGGVGLSASNLFGYHGLLMSLFVVLFTQEAVLAYSAPLWGVEWGWRHRAAVKAIHATLHILGLTSAILGLIAISHYKTLSTPPSTTPVYPNYKLYSPHSWLGVTMLALWATQFPLGFILYVLNADADAETKRDFGRYHRYLGACVYALGLATVATGLQDMQGSDLAASTPPGLVGTVGADNMTGYLPDSQLAEFAAAQGVLVAAMGIATFFTWV</sequence>
<reference evidence="15" key="1">
    <citation type="journal article" date="2018" name="Nat. Microbiol.">
        <title>Leveraging single-cell genomics to expand the fungal tree of life.</title>
        <authorList>
            <person name="Ahrendt S.R."/>
            <person name="Quandt C.A."/>
            <person name="Ciobanu D."/>
            <person name="Clum A."/>
            <person name="Salamov A."/>
            <person name="Andreopoulos B."/>
            <person name="Cheng J.F."/>
            <person name="Woyke T."/>
            <person name="Pelin A."/>
            <person name="Henrissat B."/>
            <person name="Reynolds N.K."/>
            <person name="Benny G.L."/>
            <person name="Smith M.E."/>
            <person name="James T.Y."/>
            <person name="Grigoriev I.V."/>
        </authorList>
    </citation>
    <scope>NUCLEOTIDE SEQUENCE [LARGE SCALE GENOMIC DNA]</scope>
</reference>
<feature type="compositionally biased region" description="Basic and acidic residues" evidence="11">
    <location>
        <begin position="38"/>
        <end position="47"/>
    </location>
</feature>
<evidence type="ECO:0000256" key="8">
    <source>
        <dbReference type="ARBA" id="ARBA00022989"/>
    </source>
</evidence>
<dbReference type="CDD" id="cd08554">
    <property type="entry name" value="Cyt_b561"/>
    <property type="match status" value="1"/>
</dbReference>
<keyword evidence="3" id="KW-0813">Transport</keyword>
<feature type="transmembrane region" description="Helical" evidence="12">
    <location>
        <begin position="301"/>
        <end position="320"/>
    </location>
</feature>
<evidence type="ECO:0000256" key="1">
    <source>
        <dbReference type="ARBA" id="ARBA00001970"/>
    </source>
</evidence>
<dbReference type="SMART" id="SM00665">
    <property type="entry name" value="B561"/>
    <property type="match status" value="1"/>
</dbReference>
<feature type="transmembrane region" description="Helical" evidence="12">
    <location>
        <begin position="160"/>
        <end position="183"/>
    </location>
</feature>
<evidence type="ECO:0000256" key="4">
    <source>
        <dbReference type="ARBA" id="ARBA00022617"/>
    </source>
</evidence>
<dbReference type="InterPro" id="IPR043205">
    <property type="entry name" value="CYB561/CYBRD1-like"/>
</dbReference>
<proteinExistence type="predicted"/>
<name>A0A4P9W920_9FUNG</name>
<evidence type="ECO:0000256" key="3">
    <source>
        <dbReference type="ARBA" id="ARBA00022448"/>
    </source>
</evidence>
<dbReference type="AlphaFoldDB" id="A0A4P9W920"/>
<feature type="domain" description="Cytochrome b561" evidence="13">
    <location>
        <begin position="88"/>
        <end position="321"/>
    </location>
</feature>